<evidence type="ECO:0000256" key="3">
    <source>
        <dbReference type="ARBA" id="ARBA00022448"/>
    </source>
</evidence>
<dbReference type="AlphaFoldDB" id="A0A7X2S1T8"/>
<keyword evidence="12" id="KW-1185">Reference proteome</keyword>
<evidence type="ECO:0000256" key="5">
    <source>
        <dbReference type="ARBA" id="ARBA00022989"/>
    </source>
</evidence>
<comment type="subcellular location">
    <subcellularLocation>
        <location evidence="1">Membrane</location>
        <topology evidence="1">Multi-pass membrane protein</topology>
    </subcellularLocation>
</comment>
<keyword evidence="7 8" id="KW-0472">Membrane</keyword>
<evidence type="ECO:0000256" key="1">
    <source>
        <dbReference type="ARBA" id="ARBA00004141"/>
    </source>
</evidence>
<feature type="transmembrane region" description="Helical" evidence="8">
    <location>
        <begin position="89"/>
        <end position="108"/>
    </location>
</feature>
<dbReference type="InterPro" id="IPR002524">
    <property type="entry name" value="Cation_efflux"/>
</dbReference>
<sequence length="301" mass="32626">MGHAHGHSHHGHSHASANKKALKLSFFLIASFMVVEIIGGIMTNSLALLSDAGHMLSDAAALGLSFFALKFGEKGASASKTYGYKRFEILAAFINGLTLLLISLYIFWEAYQRILEPPSVISTGMLAVSIIGLVVNLAAAYILMRGDKDGNLNVRSAFLHVIGDLLGSVGAITAALLILFFGWNLADPIASVLVALLILISGWRVTKESFHILMEGVPPNIDVEKVKETLLGMEEVKGVHDLHIWSITSDFPALSCHLEVETIEDYPQLLERAKKLLHESFELHHVTIQIDSAGGNCSSCN</sequence>
<dbReference type="Pfam" id="PF01545">
    <property type="entry name" value="Cation_efflux"/>
    <property type="match status" value="1"/>
</dbReference>
<keyword evidence="5 8" id="KW-1133">Transmembrane helix</keyword>
<evidence type="ECO:0000256" key="7">
    <source>
        <dbReference type="ARBA" id="ARBA00023136"/>
    </source>
</evidence>
<keyword evidence="6" id="KW-0406">Ion transport</keyword>
<feature type="transmembrane region" description="Helical" evidence="8">
    <location>
        <begin position="189"/>
        <end position="206"/>
    </location>
</feature>
<dbReference type="GO" id="GO:0005385">
    <property type="term" value="F:zinc ion transmembrane transporter activity"/>
    <property type="evidence" value="ECO:0007669"/>
    <property type="project" value="TreeGrafter"/>
</dbReference>
<protein>
    <submittedName>
        <fullName evidence="11">Cation diffusion facilitator family transporter</fullName>
    </submittedName>
</protein>
<dbReference type="InterPro" id="IPR058533">
    <property type="entry name" value="Cation_efflux_TM"/>
</dbReference>
<feature type="transmembrane region" description="Helical" evidence="8">
    <location>
        <begin position="156"/>
        <end position="183"/>
    </location>
</feature>
<accession>A0A7X2S1T8</accession>
<evidence type="ECO:0000256" key="2">
    <source>
        <dbReference type="ARBA" id="ARBA00008873"/>
    </source>
</evidence>
<dbReference type="SUPFAM" id="SSF160240">
    <property type="entry name" value="Cation efflux protein cytoplasmic domain-like"/>
    <property type="match status" value="1"/>
</dbReference>
<dbReference type="InterPro" id="IPR027470">
    <property type="entry name" value="Cation_efflux_CTD"/>
</dbReference>
<evidence type="ECO:0000313" key="12">
    <source>
        <dbReference type="Proteomes" id="UP000434639"/>
    </source>
</evidence>
<feature type="domain" description="Cation efflux protein cytoplasmic" evidence="10">
    <location>
        <begin position="218"/>
        <end position="292"/>
    </location>
</feature>
<dbReference type="Proteomes" id="UP000434639">
    <property type="component" value="Unassembled WGS sequence"/>
</dbReference>
<dbReference type="OrthoDB" id="9809646at2"/>
<feature type="transmembrane region" description="Helical" evidence="8">
    <location>
        <begin position="21"/>
        <end position="42"/>
    </location>
</feature>
<evidence type="ECO:0000256" key="4">
    <source>
        <dbReference type="ARBA" id="ARBA00022692"/>
    </source>
</evidence>
<dbReference type="PANTHER" id="PTHR11562:SF17">
    <property type="entry name" value="RE54080P-RELATED"/>
    <property type="match status" value="1"/>
</dbReference>
<evidence type="ECO:0000256" key="6">
    <source>
        <dbReference type="ARBA" id="ARBA00023065"/>
    </source>
</evidence>
<dbReference type="InterPro" id="IPR027469">
    <property type="entry name" value="Cation_efflux_TMD_sf"/>
</dbReference>
<dbReference type="InterPro" id="IPR036837">
    <property type="entry name" value="Cation_efflux_CTD_sf"/>
</dbReference>
<name>A0A7X2S1T8_9BACI</name>
<feature type="domain" description="Cation efflux protein transmembrane" evidence="9">
    <location>
        <begin position="22"/>
        <end position="214"/>
    </location>
</feature>
<evidence type="ECO:0000256" key="8">
    <source>
        <dbReference type="SAM" id="Phobius"/>
    </source>
</evidence>
<dbReference type="RefSeq" id="WP_155110438.1">
    <property type="nucleotide sequence ID" value="NZ_WMIB01000001.1"/>
</dbReference>
<dbReference type="Gene3D" id="3.30.70.1350">
    <property type="entry name" value="Cation efflux protein, cytoplasmic domain"/>
    <property type="match status" value="1"/>
</dbReference>
<evidence type="ECO:0000259" key="9">
    <source>
        <dbReference type="Pfam" id="PF01545"/>
    </source>
</evidence>
<dbReference type="GO" id="GO:0005886">
    <property type="term" value="C:plasma membrane"/>
    <property type="evidence" value="ECO:0007669"/>
    <property type="project" value="TreeGrafter"/>
</dbReference>
<organism evidence="11 12">
    <name type="scientific">Metabacillus mangrovi</name>
    <dbReference type="NCBI Taxonomy" id="1491830"/>
    <lineage>
        <taxon>Bacteria</taxon>
        <taxon>Bacillati</taxon>
        <taxon>Bacillota</taxon>
        <taxon>Bacilli</taxon>
        <taxon>Bacillales</taxon>
        <taxon>Bacillaceae</taxon>
        <taxon>Metabacillus</taxon>
    </lineage>
</organism>
<comment type="similarity">
    <text evidence="2">Belongs to the cation diffusion facilitator (CDF) transporter (TC 2.A.4) family. SLC30A subfamily.</text>
</comment>
<proteinExistence type="inferred from homology"/>
<dbReference type="InterPro" id="IPR050681">
    <property type="entry name" value="CDF/SLC30A"/>
</dbReference>
<dbReference type="SUPFAM" id="SSF161111">
    <property type="entry name" value="Cation efflux protein transmembrane domain-like"/>
    <property type="match status" value="1"/>
</dbReference>
<feature type="transmembrane region" description="Helical" evidence="8">
    <location>
        <begin position="48"/>
        <end position="69"/>
    </location>
</feature>
<dbReference type="PANTHER" id="PTHR11562">
    <property type="entry name" value="CATION EFFLUX PROTEIN/ ZINC TRANSPORTER"/>
    <property type="match status" value="1"/>
</dbReference>
<dbReference type="NCBIfam" id="TIGR01297">
    <property type="entry name" value="CDF"/>
    <property type="match status" value="1"/>
</dbReference>
<reference evidence="11 12" key="1">
    <citation type="journal article" date="2017" name="Int. J. Syst. Evol. Microbiol.">
        <title>Bacillus mangrovi sp. nov., isolated from a sediment sample from a mangrove forest.</title>
        <authorList>
            <person name="Gupta V."/>
            <person name="Singh P.K."/>
            <person name="Korpole S."/>
            <person name="Tanuku N.R.S."/>
            <person name="Pinnaka A.K."/>
        </authorList>
    </citation>
    <scope>NUCLEOTIDE SEQUENCE [LARGE SCALE GENOMIC DNA]</scope>
    <source>
        <strain evidence="11 12">KCTC 33872</strain>
    </source>
</reference>
<feature type="transmembrane region" description="Helical" evidence="8">
    <location>
        <begin position="120"/>
        <end position="144"/>
    </location>
</feature>
<comment type="caution">
    <text evidence="11">The sequence shown here is derived from an EMBL/GenBank/DDBJ whole genome shotgun (WGS) entry which is preliminary data.</text>
</comment>
<evidence type="ECO:0000259" key="10">
    <source>
        <dbReference type="Pfam" id="PF16916"/>
    </source>
</evidence>
<keyword evidence="3" id="KW-0813">Transport</keyword>
<evidence type="ECO:0000313" key="11">
    <source>
        <dbReference type="EMBL" id="MTH51877.1"/>
    </source>
</evidence>
<dbReference type="Gene3D" id="1.20.1510.10">
    <property type="entry name" value="Cation efflux protein transmembrane domain"/>
    <property type="match status" value="1"/>
</dbReference>
<gene>
    <name evidence="11" type="ORF">GKZ89_00550</name>
</gene>
<dbReference type="Pfam" id="PF16916">
    <property type="entry name" value="ZT_dimer"/>
    <property type="match status" value="1"/>
</dbReference>
<dbReference type="EMBL" id="WMIB01000001">
    <property type="protein sequence ID" value="MTH51877.1"/>
    <property type="molecule type" value="Genomic_DNA"/>
</dbReference>
<keyword evidence="4 8" id="KW-0812">Transmembrane</keyword>